<name>A0ABR2I572_9EUKA</name>
<evidence type="ECO:0000313" key="2">
    <source>
        <dbReference type="Proteomes" id="UP001470230"/>
    </source>
</evidence>
<gene>
    <name evidence="1" type="ORF">M9Y10_015745</name>
</gene>
<proteinExistence type="predicted"/>
<protein>
    <recommendedName>
        <fullName evidence="3">Nucleotidyltransferase</fullName>
    </recommendedName>
</protein>
<dbReference type="Proteomes" id="UP001470230">
    <property type="component" value="Unassembled WGS sequence"/>
</dbReference>
<reference evidence="1 2" key="1">
    <citation type="submission" date="2024-04" db="EMBL/GenBank/DDBJ databases">
        <title>Tritrichomonas musculus Genome.</title>
        <authorList>
            <person name="Alves-Ferreira E."/>
            <person name="Grigg M."/>
            <person name="Lorenzi H."/>
            <person name="Galac M."/>
        </authorList>
    </citation>
    <scope>NUCLEOTIDE SEQUENCE [LARGE SCALE GENOMIC DNA]</scope>
    <source>
        <strain evidence="1 2">EAF2021</strain>
    </source>
</reference>
<evidence type="ECO:0000313" key="1">
    <source>
        <dbReference type="EMBL" id="KAK8857341.1"/>
    </source>
</evidence>
<organism evidence="1 2">
    <name type="scientific">Tritrichomonas musculus</name>
    <dbReference type="NCBI Taxonomy" id="1915356"/>
    <lineage>
        <taxon>Eukaryota</taxon>
        <taxon>Metamonada</taxon>
        <taxon>Parabasalia</taxon>
        <taxon>Tritrichomonadida</taxon>
        <taxon>Tritrichomonadidae</taxon>
        <taxon>Tritrichomonas</taxon>
    </lineage>
</organism>
<accession>A0ABR2I572</accession>
<keyword evidence="2" id="KW-1185">Reference proteome</keyword>
<sequence>MSYYSIFKDIFSNHFCKEAMHHSYQYVEAAQYEPVQKRLIELINEVQGYLKNSFPFEYNFIGSCARGMITVDPTTNTGYDFDLNIRFKNYQKYTAKQLKTTLMDAFNRFVLKYGYDYCEDSTRVITIKVKDHYNSKIVHSADFCIVADLPNNRMKIVKNDKKVGSYHWQVLGQYPQELFDRADYLKDHLLWDKVKKLYLQKKNANIDPNVKSRSIYSMTINELYANPNKII</sequence>
<dbReference type="EMBL" id="JAPFFF010000020">
    <property type="protein sequence ID" value="KAK8857341.1"/>
    <property type="molecule type" value="Genomic_DNA"/>
</dbReference>
<evidence type="ECO:0008006" key="3">
    <source>
        <dbReference type="Google" id="ProtNLM"/>
    </source>
</evidence>
<comment type="caution">
    <text evidence="1">The sequence shown here is derived from an EMBL/GenBank/DDBJ whole genome shotgun (WGS) entry which is preliminary data.</text>
</comment>